<dbReference type="Pfam" id="PF18758">
    <property type="entry name" value="KDZ"/>
    <property type="match status" value="1"/>
</dbReference>
<dbReference type="InterPro" id="IPR040521">
    <property type="entry name" value="KDZ"/>
</dbReference>
<dbReference type="GO" id="GO:0006508">
    <property type="term" value="P:proteolysis"/>
    <property type="evidence" value="ECO:0007669"/>
    <property type="project" value="UniProtKB-KW"/>
</dbReference>
<name>A0A5K1JRR2_9APHY</name>
<keyword evidence="3" id="KW-0378">Hydrolase</keyword>
<sequence>MRARDGGDIHVAIDATFSQRHNVAAGEGHWFHEPKYFLPKEQVDAMGAHINAARKKSPRSHKSKVPESALDECERSYEAANEKKDKTQSVKFDDTGLMALVCRHDIVLFLANVDTPGEQQKYGVALIAHLFSHLPERATVVVYYDIGCVLDRSLHQFDILPDGIMQRLLFATSVMHAYGHQWACQLVYNPRLQEGLGLTEGEGTERIWSKFRMLIARERAAIEELSNIKMSVSELREQWSLQRAAQLSVKNQLDAMDRHFSHVHKVLGQDASNPEAYHFLESLQRTHANSISKVEKLYASLNVTDSFPEIQGLPLEFVRTLLMARDLKINIRKRAIGTFFEWDKLDRAAGGRDQPLGTKLHQQARKAISKRTPALLTAIRKFNKYCDDLQQQYKTEWNFPLPAPLPGELGPLREDASLLADVWVTRLPTATLKWLEDPQTQTSEATRLAVKYSGGAEPVSLHWVHVNVPQPTEDQDFEDDVTAADDQACLLYDTVENIVEQVDSDLSLIISPPSHQLMIERDLWIYDTNPYTIRSDTSVMTALPPFPTHILESTSVILPESIPAVDGHSSIFLSSPALARFRQPNGWLNDDSINIAAQVFLRHTGSSAHRDPAIFSTFVLPMQKKGDEALWRLCKPMSEFWKKDIWIFPLHRNGDHWTLAVVYWKKRRIAYFDSFGSKSAFKTDVPAVFTLIHQLQRIAAEHENETCSIEGDWKAYPLVDVPLQDNGYDCGVWILACLAAVLRGFTSTGLSSSEVPELRRRILGMIYTAADV</sequence>
<dbReference type="InterPro" id="IPR003653">
    <property type="entry name" value="Peptidase_C48_C"/>
</dbReference>
<dbReference type="PROSITE" id="PS50600">
    <property type="entry name" value="ULP_PROTEASE"/>
    <property type="match status" value="1"/>
</dbReference>
<evidence type="ECO:0000313" key="6">
    <source>
        <dbReference type="EMBL" id="VWO93910.1"/>
    </source>
</evidence>
<proteinExistence type="inferred from homology"/>
<dbReference type="AlphaFoldDB" id="A0A5K1JRR2"/>
<dbReference type="Pfam" id="PF02902">
    <property type="entry name" value="Peptidase_C48"/>
    <property type="match status" value="1"/>
</dbReference>
<evidence type="ECO:0000256" key="3">
    <source>
        <dbReference type="ARBA" id="ARBA00022801"/>
    </source>
</evidence>
<keyword evidence="2" id="KW-0645">Protease</keyword>
<dbReference type="GO" id="GO:0008234">
    <property type="term" value="F:cysteine-type peptidase activity"/>
    <property type="evidence" value="ECO:0007669"/>
    <property type="project" value="InterPro"/>
</dbReference>
<dbReference type="Gene3D" id="3.40.395.10">
    <property type="entry name" value="Adenoviral Proteinase, Chain A"/>
    <property type="match status" value="1"/>
</dbReference>
<dbReference type="PANTHER" id="PTHR33096:SF1">
    <property type="entry name" value="CXC1-LIKE CYSTEINE CLUSTER ASSOCIATED WITH KDZ TRANSPOSASES DOMAIN-CONTAINING PROTEIN"/>
    <property type="match status" value="1"/>
</dbReference>
<evidence type="ECO:0000256" key="1">
    <source>
        <dbReference type="ARBA" id="ARBA00005234"/>
    </source>
</evidence>
<dbReference type="GO" id="GO:0019783">
    <property type="term" value="F:ubiquitin-like protein peptidase activity"/>
    <property type="evidence" value="ECO:0007669"/>
    <property type="project" value="UniProtKB-ARBA"/>
</dbReference>
<dbReference type="SUPFAM" id="SSF54001">
    <property type="entry name" value="Cysteine proteinases"/>
    <property type="match status" value="1"/>
</dbReference>
<feature type="region of interest" description="Disordered" evidence="4">
    <location>
        <begin position="52"/>
        <end position="71"/>
    </location>
</feature>
<feature type="domain" description="Ubiquitin-like protease family profile" evidence="5">
    <location>
        <begin position="571"/>
        <end position="741"/>
    </location>
</feature>
<feature type="compositionally biased region" description="Basic residues" evidence="4">
    <location>
        <begin position="52"/>
        <end position="63"/>
    </location>
</feature>
<dbReference type="EMBL" id="LR723682">
    <property type="protein sequence ID" value="VWO93910.1"/>
    <property type="molecule type" value="Genomic_DNA"/>
</dbReference>
<accession>A0A5K1JRR2</accession>
<evidence type="ECO:0000256" key="4">
    <source>
        <dbReference type="SAM" id="MobiDB-lite"/>
    </source>
</evidence>
<evidence type="ECO:0000256" key="2">
    <source>
        <dbReference type="ARBA" id="ARBA00022670"/>
    </source>
</evidence>
<comment type="similarity">
    <text evidence="1">Belongs to the peptidase C48 family.</text>
</comment>
<dbReference type="PANTHER" id="PTHR33096">
    <property type="entry name" value="CXC2 DOMAIN-CONTAINING PROTEIN"/>
    <property type="match status" value="1"/>
</dbReference>
<reference evidence="6" key="1">
    <citation type="submission" date="2019-10" db="EMBL/GenBank/DDBJ databases">
        <authorList>
            <person name="Nor Muhammad N."/>
        </authorList>
    </citation>
    <scope>NUCLEOTIDE SEQUENCE</scope>
</reference>
<organism evidence="6">
    <name type="scientific">Ganoderma boninense</name>
    <dbReference type="NCBI Taxonomy" id="34458"/>
    <lineage>
        <taxon>Eukaryota</taxon>
        <taxon>Fungi</taxon>
        <taxon>Dikarya</taxon>
        <taxon>Basidiomycota</taxon>
        <taxon>Agaricomycotina</taxon>
        <taxon>Agaricomycetes</taxon>
        <taxon>Polyporales</taxon>
        <taxon>Polyporaceae</taxon>
        <taxon>Ganoderma</taxon>
    </lineage>
</organism>
<protein>
    <submittedName>
        <fullName evidence="6">Plasma membrane ATPase (EC)</fullName>
    </submittedName>
</protein>
<dbReference type="InterPro" id="IPR038765">
    <property type="entry name" value="Papain-like_cys_pep_sf"/>
</dbReference>
<evidence type="ECO:0000259" key="5">
    <source>
        <dbReference type="PROSITE" id="PS50600"/>
    </source>
</evidence>
<gene>
    <name evidence="6" type="primary">B3LDT4</name>
</gene>